<accession>H1PWH0</accession>
<reference evidence="3 4" key="1">
    <citation type="submission" date="2012-07" db="EMBL/GenBank/DDBJ databases">
        <title>The Genome Sequence of Fusobacterium ulcerans 12_1B.</title>
        <authorList>
            <consortium name="The Broad Institute Genome Sequencing Platform"/>
            <person name="Earl A."/>
            <person name="Ward D."/>
            <person name="Feldgarden M."/>
            <person name="Gevers D."/>
            <person name="Strauss J."/>
            <person name="Ambrose C.E."/>
            <person name="Allen-Vercoe E."/>
            <person name="Walker B."/>
            <person name="Young S.K."/>
            <person name="Zeng Q."/>
            <person name="Gargeya S."/>
            <person name="Fitzgerald M."/>
            <person name="Haas B."/>
            <person name="Abouelleil A."/>
            <person name="Alvarado L."/>
            <person name="Arachchi H.M."/>
            <person name="Berlin A.M."/>
            <person name="Chapman S.B."/>
            <person name="Goldberg J."/>
            <person name="Griggs A."/>
            <person name="Gujja S."/>
            <person name="Hansen M."/>
            <person name="Howarth C."/>
            <person name="Imamovic A."/>
            <person name="Larimer J."/>
            <person name="McCowen C."/>
            <person name="Montmayeur A."/>
            <person name="Murphy C."/>
            <person name="Neiman D."/>
            <person name="Pearson M."/>
            <person name="Priest M."/>
            <person name="Roberts A."/>
            <person name="Saif S."/>
            <person name="Shea T."/>
            <person name="Sisk P."/>
            <person name="Sykes S."/>
            <person name="Wortman J."/>
            <person name="Nusbaum C."/>
            <person name="Birren B."/>
        </authorList>
    </citation>
    <scope>NUCLEOTIDE SEQUENCE [LARGE SCALE GENOMIC DNA]</scope>
    <source>
        <strain evidence="3 4">12_1B</strain>
    </source>
</reference>
<evidence type="ECO:0000313" key="4">
    <source>
        <dbReference type="Proteomes" id="UP000003233"/>
    </source>
</evidence>
<dbReference type="PANTHER" id="PTHR11142:SF0">
    <property type="entry name" value="TRNA PSEUDOURIDINE SYNTHASE-LIKE 1"/>
    <property type="match status" value="1"/>
</dbReference>
<keyword evidence="1" id="KW-0413">Isomerase</keyword>
<dbReference type="GO" id="GO:0140098">
    <property type="term" value="F:catalytic activity, acting on RNA"/>
    <property type="evidence" value="ECO:0007669"/>
    <property type="project" value="UniProtKB-ARBA"/>
</dbReference>
<dbReference type="Gene3D" id="3.30.70.660">
    <property type="entry name" value="Pseudouridine synthase I, catalytic domain, C-terminal subdomain"/>
    <property type="match status" value="1"/>
</dbReference>
<dbReference type="PROSITE" id="PS50084">
    <property type="entry name" value="KH_TYPE_1"/>
    <property type="match status" value="1"/>
</dbReference>
<dbReference type="InterPro" id="IPR020095">
    <property type="entry name" value="PsdUridine_synth_TruA_C"/>
</dbReference>
<evidence type="ECO:0000256" key="2">
    <source>
        <dbReference type="PROSITE-ProRule" id="PRU00117"/>
    </source>
</evidence>
<dbReference type="InterPro" id="IPR015946">
    <property type="entry name" value="KH_dom-like_a/b"/>
</dbReference>
<evidence type="ECO:0000256" key="1">
    <source>
        <dbReference type="ARBA" id="ARBA00023235"/>
    </source>
</evidence>
<dbReference type="AlphaFoldDB" id="H1PWH0"/>
<dbReference type="GO" id="GO:0031119">
    <property type="term" value="P:tRNA pseudouridine synthesis"/>
    <property type="evidence" value="ECO:0007669"/>
    <property type="project" value="TreeGrafter"/>
</dbReference>
<dbReference type="RefSeq" id="WP_008698553.1">
    <property type="nucleotide sequence ID" value="NZ_KE161009.1"/>
</dbReference>
<protein>
    <submittedName>
        <fullName evidence="3">tRNA pseudouridine synthase A</fullName>
    </submittedName>
</protein>
<keyword evidence="4" id="KW-1185">Reference proteome</keyword>
<dbReference type="InterPro" id="IPR009019">
    <property type="entry name" value="KH_sf_prok-type"/>
</dbReference>
<dbReference type="GO" id="GO:0009982">
    <property type="term" value="F:pseudouridine synthase activity"/>
    <property type="evidence" value="ECO:0007669"/>
    <property type="project" value="InterPro"/>
</dbReference>
<dbReference type="SUPFAM" id="SSF55120">
    <property type="entry name" value="Pseudouridine synthase"/>
    <property type="match status" value="1"/>
</dbReference>
<dbReference type="PATRIC" id="fig|457404.5.peg.2395"/>
<dbReference type="SUPFAM" id="SSF54814">
    <property type="entry name" value="Prokaryotic type KH domain (KH-domain type II)"/>
    <property type="match status" value="1"/>
</dbReference>
<comment type="caution">
    <text evidence="3">The sequence shown here is derived from an EMBL/GenBank/DDBJ whole genome shotgun (WGS) entry which is preliminary data.</text>
</comment>
<sequence length="283" mass="33055">MDIRAVEKSKKWGYMFYISYNGAKFQSFDEMNEKKSIKGKFREVMEKIGFTWAKGVQQAGRTDAKVSANENILYVSSNFNGNIKKIQEDFNKNSDTDLKVTMIKKTFPNIVFPDMIEKREYIYSYPEKLIKNTEEEIEKLCKELSGTYDVSEFTDKKGLELKEHIREVKITYENGKLRFLGNSFMPKQVRIMSGYILTGKKEPLMGKYLTLEKIYLKSEMKNIVLEEIQDIEEENVIKIEKTADGSLYIFYVPQGKRGEFIGKNGKNIKEMKKKYGDIVVREI</sequence>
<dbReference type="InterPro" id="IPR020094">
    <property type="entry name" value="TruA/RsuA/RluB/E/F_N"/>
</dbReference>
<dbReference type="BioCyc" id="FSP457404-HMP:GTSQ-2792-MONOMER"/>
<dbReference type="Proteomes" id="UP000003233">
    <property type="component" value="Unassembled WGS sequence"/>
</dbReference>
<evidence type="ECO:0000313" key="3">
    <source>
        <dbReference type="EMBL" id="EHO79501.1"/>
    </source>
</evidence>
<dbReference type="EMBL" id="AGWJ02000022">
    <property type="protein sequence ID" value="EHO79501.1"/>
    <property type="molecule type" value="Genomic_DNA"/>
</dbReference>
<gene>
    <name evidence="3" type="ORF">HMPREF0402_02763</name>
</gene>
<dbReference type="HOGENOM" id="CLU_070302_0_0_0"/>
<dbReference type="InterPro" id="IPR020103">
    <property type="entry name" value="PsdUridine_synth_cat_dom_sf"/>
</dbReference>
<organism evidence="3 4">
    <name type="scientific">Fusobacterium ulcerans 12-1B</name>
    <dbReference type="NCBI Taxonomy" id="457404"/>
    <lineage>
        <taxon>Bacteria</taxon>
        <taxon>Fusobacteriati</taxon>
        <taxon>Fusobacteriota</taxon>
        <taxon>Fusobacteriia</taxon>
        <taxon>Fusobacteriales</taxon>
        <taxon>Fusobacteriaceae</taxon>
        <taxon>Fusobacterium</taxon>
    </lineage>
</organism>
<name>H1PWH0_9FUSO</name>
<dbReference type="PANTHER" id="PTHR11142">
    <property type="entry name" value="PSEUDOURIDYLATE SYNTHASE"/>
    <property type="match status" value="1"/>
</dbReference>
<keyword evidence="2" id="KW-0694">RNA-binding</keyword>
<dbReference type="Gene3D" id="3.30.70.580">
    <property type="entry name" value="Pseudouridine synthase I, catalytic domain, N-terminal subdomain"/>
    <property type="match status" value="1"/>
</dbReference>
<proteinExistence type="predicted"/>
<dbReference type="Gene3D" id="3.30.300.20">
    <property type="match status" value="1"/>
</dbReference>
<dbReference type="InterPro" id="IPR001406">
    <property type="entry name" value="PsdUridine_synth_TruA"/>
</dbReference>
<dbReference type="GO" id="GO:0003723">
    <property type="term" value="F:RNA binding"/>
    <property type="evidence" value="ECO:0007669"/>
    <property type="project" value="UniProtKB-UniRule"/>
</dbReference>